<dbReference type="Proteomes" id="UP000070412">
    <property type="component" value="Unassembled WGS sequence"/>
</dbReference>
<organism evidence="2">
    <name type="scientific">Sarcoptes scabiei</name>
    <name type="common">Itch mite</name>
    <name type="synonym">Acarus scabiei</name>
    <dbReference type="NCBI Taxonomy" id="52283"/>
    <lineage>
        <taxon>Eukaryota</taxon>
        <taxon>Metazoa</taxon>
        <taxon>Ecdysozoa</taxon>
        <taxon>Arthropoda</taxon>
        <taxon>Chelicerata</taxon>
        <taxon>Arachnida</taxon>
        <taxon>Acari</taxon>
        <taxon>Acariformes</taxon>
        <taxon>Sarcoptiformes</taxon>
        <taxon>Astigmata</taxon>
        <taxon>Psoroptidia</taxon>
        <taxon>Sarcoptoidea</taxon>
        <taxon>Sarcoptidae</taxon>
        <taxon>Sarcoptinae</taxon>
        <taxon>Sarcoptes</taxon>
    </lineage>
</organism>
<reference evidence="2" key="2">
    <citation type="submission" date="2020-01" db="EMBL/GenBank/DDBJ databases">
        <authorList>
            <person name="Korhonen P.K.K."/>
            <person name="Guangxu M.G."/>
            <person name="Wang T.W."/>
            <person name="Stroehlein A.J.S."/>
            <person name="Young N.D."/>
            <person name="Ang C.-S.A."/>
            <person name="Fernando D.W.F."/>
            <person name="Lu H.L."/>
            <person name="Taylor S.T."/>
            <person name="Ehtesham M.E.M."/>
            <person name="Najaraj S.H.N."/>
            <person name="Harsha G.H.G."/>
            <person name="Madugundu A.M."/>
            <person name="Renuse S.R."/>
            <person name="Holt D.H."/>
            <person name="Pandey A.P."/>
            <person name="Papenfuss A.P."/>
            <person name="Gasser R.B.G."/>
            <person name="Fischer K.F."/>
        </authorList>
    </citation>
    <scope>NUCLEOTIDE SEQUENCE</scope>
    <source>
        <strain evidence="2">SSS_KF_BRIS2020</strain>
    </source>
</reference>
<feature type="region of interest" description="Disordered" evidence="1">
    <location>
        <begin position="123"/>
        <end position="142"/>
    </location>
</feature>
<reference evidence="4" key="1">
    <citation type="journal article" date="2020" name="PLoS Negl. Trop. Dis.">
        <title>High-quality nuclear genome for Sarcoptes scabiei-A critical resource for a neglected parasite.</title>
        <authorList>
            <person name="Korhonen P.K."/>
            <person name="Gasser R.B."/>
            <person name="Ma G."/>
            <person name="Wang T."/>
            <person name="Stroehlein A.J."/>
            <person name="Young N.D."/>
            <person name="Ang C.S."/>
            <person name="Fernando D.D."/>
            <person name="Lu H.C."/>
            <person name="Taylor S."/>
            <person name="Reynolds S.L."/>
            <person name="Mofiz E."/>
            <person name="Najaraj S.H."/>
            <person name="Gowda H."/>
            <person name="Madugundu A."/>
            <person name="Renuse S."/>
            <person name="Holt D."/>
            <person name="Pandey A."/>
            <person name="Papenfuss A.T."/>
            <person name="Fischer K."/>
        </authorList>
    </citation>
    <scope>NUCLEOTIDE SEQUENCE [LARGE SCALE GENOMIC DNA]</scope>
</reference>
<proteinExistence type="predicted"/>
<dbReference type="AlphaFoldDB" id="A0A834V8Z4"/>
<accession>A0A834V8Z4</accession>
<gene>
    <name evidence="2" type="ORF">SSS_8149</name>
</gene>
<name>A0A834V8Z4_SARSC</name>
<protein>
    <submittedName>
        <fullName evidence="2 3">Uncharacterized protein</fullName>
    </submittedName>
</protein>
<dbReference type="EMBL" id="WVUK01000065">
    <property type="protein sequence ID" value="KAF7488757.1"/>
    <property type="molecule type" value="Genomic_DNA"/>
</dbReference>
<keyword evidence="4" id="KW-1185">Reference proteome</keyword>
<dbReference type="SUPFAM" id="SSF52047">
    <property type="entry name" value="RNI-like"/>
    <property type="match status" value="1"/>
</dbReference>
<evidence type="ECO:0000313" key="4">
    <source>
        <dbReference type="Proteomes" id="UP000070412"/>
    </source>
</evidence>
<evidence type="ECO:0000256" key="1">
    <source>
        <dbReference type="SAM" id="MobiDB-lite"/>
    </source>
</evidence>
<sequence>MSMCLVYARRLQFTRLRYELLSMRSKDSNGNNNNNNNSYNNTKMNLFEWIRKFSQKNSFLSIKDHRNDRDQRLDRTKCSMKSHQKNISIKLSRKKHYSLQNIGIVSVSQRKFVQQKFDLNQSSPNIQIDDDHNDGGENLENRNQIKRSNKLIRYCSSNGLATNRRHKFNQSLRRVGSFGSRLLGQSVLRSKSNSKTDTPIYTHSNGSDRIHLDDDGIAINSLHTSHCFYSDLYRELNETSQSMFDDQFWGDFHPKFLKFSTNRNETLFLTKKCHNKCNESGSICLIQSLTNRLLNQTIQYYNLIESNQIDCEERLRKFSIYLDGQNRSFGPIKNETFEKFSIKFGPTIESFRFVSRSKDFNSLFNNQISASLLPLLYIHSDYYRNLNEFETLITDKAIAKLFILLANCHRNRWKRLRLKLLLNFHEKQNLSFVEELFEKISHLTLLESFQLELYQNSKRFDSNFEIEQTTFKNQELVLSIVERYLASHSKLCDYSLTIDLRLPYNNEINLSSIENHLGSFNRCHSLSLIINHSNTSSIPNGLQSSLKLNFECLASNPNLKQLRIDSALLTNSNIENLSSNLSKRIRKLIIGCDNRLDQCAMNSLAKNLASLESLCLMQASCLNQNARKEGLYFDNNSLMILLDRKHLPKLKSIKLSGCRIDVEEPKIICQFQSWSSIQNRSISKSDKFDDEENDDDNLNQIDRLSLILINNRFRLKTNLRFFLKTNHLERRIDLNFIQSNAKH</sequence>
<evidence type="ECO:0000313" key="3">
    <source>
        <dbReference type="EnsemblMetazoa" id="KAF7488757.1"/>
    </source>
</evidence>
<evidence type="ECO:0000313" key="2">
    <source>
        <dbReference type="EMBL" id="KAF7488757.1"/>
    </source>
</evidence>
<reference evidence="3" key="3">
    <citation type="submission" date="2022-06" db="UniProtKB">
        <authorList>
            <consortium name="EnsemblMetazoa"/>
        </authorList>
    </citation>
    <scope>IDENTIFICATION</scope>
</reference>
<dbReference type="EnsemblMetazoa" id="SSS_8149s_mrna">
    <property type="protein sequence ID" value="KAF7488757.1"/>
    <property type="gene ID" value="SSS_8149"/>
</dbReference>